<reference evidence="5" key="2">
    <citation type="submission" date="2020-09" db="EMBL/GenBank/DDBJ databases">
        <authorList>
            <person name="Sun Q."/>
            <person name="Kim S."/>
        </authorList>
    </citation>
    <scope>NUCLEOTIDE SEQUENCE</scope>
    <source>
        <strain evidence="5">KCTC 42650</strain>
    </source>
</reference>
<comment type="caution">
    <text evidence="5">The sequence shown here is derived from an EMBL/GenBank/DDBJ whole genome shotgun (WGS) entry which is preliminary data.</text>
</comment>
<dbReference type="GO" id="GO:0055085">
    <property type="term" value="P:transmembrane transport"/>
    <property type="evidence" value="ECO:0007669"/>
    <property type="project" value="InterPro"/>
</dbReference>
<dbReference type="GO" id="GO:0042597">
    <property type="term" value="C:periplasmic space"/>
    <property type="evidence" value="ECO:0007669"/>
    <property type="project" value="UniProtKB-SubCell"/>
</dbReference>
<dbReference type="Proteomes" id="UP000626220">
    <property type="component" value="Unassembled WGS sequence"/>
</dbReference>
<accession>A0A8J3GWV0</accession>
<comment type="subcellular location">
    <subcellularLocation>
        <location evidence="1">Periplasm</location>
    </subcellularLocation>
</comment>
<evidence type="ECO:0000313" key="6">
    <source>
        <dbReference type="Proteomes" id="UP000626220"/>
    </source>
</evidence>
<dbReference type="EMBL" id="BNCJ01000004">
    <property type="protein sequence ID" value="GHF49504.1"/>
    <property type="molecule type" value="Genomic_DNA"/>
</dbReference>
<dbReference type="NCBIfam" id="NF037995">
    <property type="entry name" value="TRAP_S1"/>
    <property type="match status" value="1"/>
</dbReference>
<evidence type="ECO:0000313" key="5">
    <source>
        <dbReference type="EMBL" id="GHF49504.1"/>
    </source>
</evidence>
<evidence type="ECO:0000256" key="1">
    <source>
        <dbReference type="ARBA" id="ARBA00004418"/>
    </source>
</evidence>
<evidence type="ECO:0000256" key="4">
    <source>
        <dbReference type="SAM" id="SignalP"/>
    </source>
</evidence>
<dbReference type="InterPro" id="IPR018389">
    <property type="entry name" value="DctP_fam"/>
</dbReference>
<keyword evidence="6" id="KW-1185">Reference proteome</keyword>
<dbReference type="InterPro" id="IPR038404">
    <property type="entry name" value="TRAP_DctP_sf"/>
</dbReference>
<dbReference type="RefSeq" id="WP_189680084.1">
    <property type="nucleotide sequence ID" value="NZ_BNCJ01000004.1"/>
</dbReference>
<dbReference type="PANTHER" id="PTHR33376">
    <property type="match status" value="1"/>
</dbReference>
<keyword evidence="3" id="KW-0574">Periplasm</keyword>
<evidence type="ECO:0000256" key="2">
    <source>
        <dbReference type="ARBA" id="ARBA00022729"/>
    </source>
</evidence>
<evidence type="ECO:0008006" key="7">
    <source>
        <dbReference type="Google" id="ProtNLM"/>
    </source>
</evidence>
<name>A0A8J3GWV0_9RHOB</name>
<keyword evidence="2 4" id="KW-0732">Signal</keyword>
<organism evidence="5 6">
    <name type="scientific">Seohaeicola zhoushanensis</name>
    <dbReference type="NCBI Taxonomy" id="1569283"/>
    <lineage>
        <taxon>Bacteria</taxon>
        <taxon>Pseudomonadati</taxon>
        <taxon>Pseudomonadota</taxon>
        <taxon>Alphaproteobacteria</taxon>
        <taxon>Rhodobacterales</taxon>
        <taxon>Roseobacteraceae</taxon>
        <taxon>Seohaeicola</taxon>
    </lineage>
</organism>
<sequence>MKPSLKIRNIVYAVVAASISTAGTAWAETKLVYAGYISERSIATTLDTWFMDQVEARSGGDIKFERYYGGALMKAPDIYPGLAQGAVDFATGTPQAYNPKDYPLSNVVLPWITEKADAVVYAFRDLYEGNADLQKEFSSQGVKMMWALPFPDGGIWGSFPVRMPEDMNGKRIRAVAAIAWGVEAGGGSPVPMSFADAVEAVNRNALDAMANTPFDSAVNNGVPKVVAYASDAGRLGINSVSIASLNQASYDRLSDAQKAVINEVAAEVPGRYVELINASMSKAAERFLEEGAETEVILATDEEAAKWQEVMGPLMRSKYIEMASSVTENGGAIYDQFVELVRKYEPEAVYTPGLATYVKLKAGH</sequence>
<proteinExistence type="predicted"/>
<dbReference type="AlphaFoldDB" id="A0A8J3GWV0"/>
<dbReference type="PANTHER" id="PTHR33376:SF15">
    <property type="entry name" value="BLL6794 PROTEIN"/>
    <property type="match status" value="1"/>
</dbReference>
<dbReference type="Gene3D" id="3.40.190.170">
    <property type="entry name" value="Bacterial extracellular solute-binding protein, family 7"/>
    <property type="match status" value="1"/>
</dbReference>
<feature type="signal peptide" evidence="4">
    <location>
        <begin position="1"/>
        <end position="27"/>
    </location>
</feature>
<feature type="chain" id="PRO_5035266835" description="C4-dicarboxylate ABC transporter substrate-binding protein" evidence="4">
    <location>
        <begin position="28"/>
        <end position="364"/>
    </location>
</feature>
<dbReference type="Pfam" id="PF03480">
    <property type="entry name" value="DctP"/>
    <property type="match status" value="1"/>
</dbReference>
<gene>
    <name evidence="5" type="ORF">GCM10017056_21540</name>
</gene>
<reference evidence="5" key="1">
    <citation type="journal article" date="2014" name="Int. J. Syst. Evol. Microbiol.">
        <title>Complete genome sequence of Corynebacterium casei LMG S-19264T (=DSM 44701T), isolated from a smear-ripened cheese.</title>
        <authorList>
            <consortium name="US DOE Joint Genome Institute (JGI-PGF)"/>
            <person name="Walter F."/>
            <person name="Albersmeier A."/>
            <person name="Kalinowski J."/>
            <person name="Ruckert C."/>
        </authorList>
    </citation>
    <scope>NUCLEOTIDE SEQUENCE</scope>
    <source>
        <strain evidence="5">KCTC 42650</strain>
    </source>
</reference>
<protein>
    <recommendedName>
        <fullName evidence="7">C4-dicarboxylate ABC transporter substrate-binding protein</fullName>
    </recommendedName>
</protein>
<evidence type="ECO:0000256" key="3">
    <source>
        <dbReference type="ARBA" id="ARBA00022764"/>
    </source>
</evidence>